<gene>
    <name evidence="2" type="ORF">CSB93_5723</name>
</gene>
<keyword evidence="2" id="KW-0378">Hydrolase</keyword>
<dbReference type="Proteomes" id="UP000238390">
    <property type="component" value="Chromosome"/>
</dbReference>
<dbReference type="GO" id="GO:0006508">
    <property type="term" value="P:proteolysis"/>
    <property type="evidence" value="ECO:0007669"/>
    <property type="project" value="UniProtKB-KW"/>
</dbReference>
<keyword evidence="2" id="KW-0547">Nucleotide-binding</keyword>
<dbReference type="RefSeq" id="WP_193366431.1">
    <property type="nucleotide sequence ID" value="NZ_CP027169.1"/>
</dbReference>
<name>A0A2R3IML9_9PSED</name>
<evidence type="ECO:0000313" key="3">
    <source>
        <dbReference type="Proteomes" id="UP000238390"/>
    </source>
</evidence>
<accession>A0A2R3IML9</accession>
<protein>
    <submittedName>
        <fullName evidence="2">Alkaline protease secretion ATP-binding protein AprD</fullName>
    </submittedName>
</protein>
<keyword evidence="1" id="KW-0812">Transmembrane</keyword>
<dbReference type="AlphaFoldDB" id="A0A2R3IML9"/>
<reference evidence="2 3" key="1">
    <citation type="submission" date="2018-02" db="EMBL/GenBank/DDBJ databases">
        <title>FDA/CDC Antimicrobial Resistant Isolate Bank Genome Sequencing.</title>
        <authorList>
            <person name="Benahmed F.H."/>
            <person name="Lutgring J.D."/>
            <person name="Yoo B."/>
            <person name="Machado M."/>
            <person name="Brown A."/>
            <person name="McAllister G."/>
            <person name="Perry A."/>
            <person name="Halpin A.L."/>
            <person name="Vavikolanu K."/>
            <person name="Ott S."/>
            <person name="Zhao X."/>
            <person name="Tallon L.J."/>
            <person name="Sadzewicz L."/>
            <person name="Aluvathingal J."/>
            <person name="Nadendla S."/>
            <person name="Voskania-kordi A."/>
            <person name="Simonyan V."/>
            <person name="Patel J."/>
            <person name="Shawar R.M."/>
        </authorList>
    </citation>
    <scope>NUCLEOTIDE SEQUENCE [LARGE SCALE GENOMIC DNA]</scope>
    <source>
        <strain evidence="2 3">AR_0356</strain>
    </source>
</reference>
<keyword evidence="3" id="KW-1185">Reference proteome</keyword>
<dbReference type="GO" id="GO:0008233">
    <property type="term" value="F:peptidase activity"/>
    <property type="evidence" value="ECO:0007669"/>
    <property type="project" value="UniProtKB-KW"/>
</dbReference>
<dbReference type="GO" id="GO:0005524">
    <property type="term" value="F:ATP binding"/>
    <property type="evidence" value="ECO:0007669"/>
    <property type="project" value="UniProtKB-KW"/>
</dbReference>
<evidence type="ECO:0000313" key="2">
    <source>
        <dbReference type="EMBL" id="AVK03172.1"/>
    </source>
</evidence>
<keyword evidence="1" id="KW-0472">Membrane</keyword>
<keyword evidence="2" id="KW-0645">Protease</keyword>
<keyword evidence="1" id="KW-1133">Transmembrane helix</keyword>
<keyword evidence="2" id="KW-0067">ATP-binding</keyword>
<dbReference type="EMBL" id="CP027169">
    <property type="protein sequence ID" value="AVK03172.1"/>
    <property type="molecule type" value="Genomic_DNA"/>
</dbReference>
<proteinExistence type="predicted"/>
<feature type="transmembrane region" description="Helical" evidence="1">
    <location>
        <begin position="12"/>
        <end position="32"/>
    </location>
</feature>
<organism evidence="2 3">
    <name type="scientific">Pseudomonas paraeruginosa</name>
    <dbReference type="NCBI Taxonomy" id="2994495"/>
    <lineage>
        <taxon>Bacteria</taxon>
        <taxon>Pseudomonadati</taxon>
        <taxon>Pseudomonadota</taxon>
        <taxon>Gammaproteobacteria</taxon>
        <taxon>Pseudomonadales</taxon>
        <taxon>Pseudomonadaceae</taxon>
        <taxon>Pseudomonas</taxon>
    </lineage>
</organism>
<sequence length="87" mass="9546">MSAARSANEVIRLMLTLIALGVFVLHGCAGRLRSFVLVRVSERFDSQLHGRVYAAAVRKGTALFASALSAIYRQLSFHLRPFLGIAE</sequence>
<evidence type="ECO:0000256" key="1">
    <source>
        <dbReference type="SAM" id="Phobius"/>
    </source>
</evidence>